<dbReference type="PANTHER" id="PTHR35936">
    <property type="entry name" value="MEMBRANE-BOUND LYTIC MUREIN TRANSGLYCOSYLASE F"/>
    <property type="match status" value="1"/>
</dbReference>
<dbReference type="Proteomes" id="UP001519296">
    <property type="component" value="Unassembled WGS sequence"/>
</dbReference>
<protein>
    <submittedName>
        <fullName evidence="5">Amino acid ABC transporter substrate-binding protein</fullName>
    </submittedName>
</protein>
<evidence type="ECO:0000313" key="6">
    <source>
        <dbReference type="Proteomes" id="UP001519296"/>
    </source>
</evidence>
<name>A0ABS5B0L4_9STRE</name>
<comment type="caution">
    <text evidence="5">The sequence shown here is derived from an EMBL/GenBank/DDBJ whole genome shotgun (WGS) entry which is preliminary data.</text>
</comment>
<evidence type="ECO:0000259" key="4">
    <source>
        <dbReference type="SMART" id="SM00079"/>
    </source>
</evidence>
<dbReference type="PROSITE" id="PS51257">
    <property type="entry name" value="PROKAR_LIPOPROTEIN"/>
    <property type="match status" value="1"/>
</dbReference>
<keyword evidence="6" id="KW-1185">Reference proteome</keyword>
<dbReference type="Gene3D" id="3.40.190.10">
    <property type="entry name" value="Periplasmic binding protein-like II"/>
    <property type="match status" value="2"/>
</dbReference>
<dbReference type="InterPro" id="IPR001320">
    <property type="entry name" value="Iontro_rcpt_C"/>
</dbReference>
<proteinExistence type="predicted"/>
<dbReference type="SUPFAM" id="SSF53850">
    <property type="entry name" value="Periplasmic binding protein-like II"/>
    <property type="match status" value="1"/>
</dbReference>
<feature type="domain" description="Solute-binding protein family 3/N-terminal" evidence="3">
    <location>
        <begin position="40"/>
        <end position="262"/>
    </location>
</feature>
<accession>A0ABS5B0L4</accession>
<dbReference type="PANTHER" id="PTHR35936:SF17">
    <property type="entry name" value="ARGININE-BINDING EXTRACELLULAR PROTEIN ARTP"/>
    <property type="match status" value="1"/>
</dbReference>
<evidence type="ECO:0000259" key="3">
    <source>
        <dbReference type="SMART" id="SM00062"/>
    </source>
</evidence>
<feature type="chain" id="PRO_5047094222" evidence="2">
    <location>
        <begin position="24"/>
        <end position="270"/>
    </location>
</feature>
<dbReference type="SMART" id="SM00079">
    <property type="entry name" value="PBPe"/>
    <property type="match status" value="1"/>
</dbReference>
<dbReference type="SMART" id="SM00062">
    <property type="entry name" value="PBPb"/>
    <property type="match status" value="1"/>
</dbReference>
<feature type="domain" description="Ionotropic glutamate receptor C-terminal" evidence="4">
    <location>
        <begin position="40"/>
        <end position="261"/>
    </location>
</feature>
<evidence type="ECO:0000256" key="2">
    <source>
        <dbReference type="SAM" id="SignalP"/>
    </source>
</evidence>
<evidence type="ECO:0000313" key="5">
    <source>
        <dbReference type="EMBL" id="MBP2622377.1"/>
    </source>
</evidence>
<reference evidence="5 6" key="1">
    <citation type="submission" date="2018-02" db="EMBL/GenBank/DDBJ databases">
        <title>Draft genome sequence of Streptococcus oricebi CCUG 70868T type strain.</title>
        <authorList>
            <person name="Mendez V."/>
            <person name="Salva-Serra F."/>
            <person name="Jaen-Luchoro D."/>
            <person name="Gonzales-Siles L."/>
            <person name="Karlsson R."/>
            <person name="Engstrom-Jakobsson H."/>
            <person name="Busquets A."/>
            <person name="Gomila M."/>
            <person name="Pineiro-Iglesias B."/>
            <person name="Bennasar-Figueras A."/>
            <person name="Seeger M."/>
            <person name="Moore E."/>
        </authorList>
    </citation>
    <scope>NUCLEOTIDE SEQUENCE [LARGE SCALE GENOMIC DNA]</scope>
    <source>
        <strain evidence="5 6">CCUG 70868</strain>
    </source>
</reference>
<dbReference type="Pfam" id="PF00497">
    <property type="entry name" value="SBP_bac_3"/>
    <property type="match status" value="1"/>
</dbReference>
<organism evidence="5 6">
    <name type="scientific">Streptococcus oricebi</name>
    <dbReference type="NCBI Taxonomy" id="1547447"/>
    <lineage>
        <taxon>Bacteria</taxon>
        <taxon>Bacillati</taxon>
        <taxon>Bacillota</taxon>
        <taxon>Bacilli</taxon>
        <taxon>Lactobacillales</taxon>
        <taxon>Streptococcaceae</taxon>
        <taxon>Streptococcus</taxon>
    </lineage>
</organism>
<sequence length="270" mass="29172">MKLKTIVLSSLALILSLSLFACASKKEGASVLENIKSRGKLVVATCPNYAPFEFQTLVDGKNKVVGADIELAQAIADEIGVDLELSSMSFDNVLSSLQSGRSDLALASLSVTEERQKVFDFSEPYYETQNSILIKQKEQENYHQFSDFAGKKIAVLKGSIQEGLAKQQLKEAQVTPLPATGEAVNELKAGKVDAVYMEGPVAAGFVAQNKDLAQAQVQLPASDGASLAIALKKEEQDLKAVVDKVVRRVKAKGDYDKYIQKSIQLTAVSE</sequence>
<dbReference type="EMBL" id="PRDG01000001">
    <property type="protein sequence ID" value="MBP2622377.1"/>
    <property type="molecule type" value="Genomic_DNA"/>
</dbReference>
<feature type="signal peptide" evidence="2">
    <location>
        <begin position="1"/>
        <end position="23"/>
    </location>
</feature>
<dbReference type="InterPro" id="IPR001638">
    <property type="entry name" value="Solute-binding_3/MltF_N"/>
</dbReference>
<dbReference type="RefSeq" id="WP_209626242.1">
    <property type="nucleotide sequence ID" value="NZ_PRDG01000001.1"/>
</dbReference>
<keyword evidence="1 2" id="KW-0732">Signal</keyword>
<evidence type="ECO:0000256" key="1">
    <source>
        <dbReference type="ARBA" id="ARBA00022729"/>
    </source>
</evidence>
<gene>
    <name evidence="5" type="ORF">C4K46_00300</name>
</gene>